<dbReference type="KEGG" id="oyw:OdinLCB4_000430"/>
<sequence>MSYNEGMDKGMVNLKIEDIEQKKPVSKELELHFKGVSVGVTYSFNIWLNEKCRSIYGDKYLYGDSFIDFNSGSFSSDKLEKKLEDILYWKEDKIEILRMISGSNWGIFWSGVTGGIDRIDRILFSETYLNNNPFIHFELQPIELMNPVTLKTYDTSSNEWRNSSNTVKGYIRRFLTIYRCGFISLTYFLILNSGKREWLAKIPHLTLKHDLTVDELIFILIKKLGNFKLRAGEKTNLDHQANVDFMKILERIYELDELNAKKIIRDLVDKTSINYYSLCIWDAECKCQEHHANAVDIIRNHPWEIYGLRGPDRQWMNRKAEYIVDSITDWFNPYSDIVFKPFPRVHIEVTYPLIRRKSLISMGPFSPPQRLWELRVVQEKVFRTFNKLLSEETSKLSKTLKVEELIETVKSVANIRRRIIGVLEDLYWISSSINHIPDRNYLNLAQITAGLNIMKNTLFEKINNLVEISRDETNITNLDVGSRMSLIRTYASVLSIFLATIITLASSLSNIYIWMLGPRPLTLTLTDQLAIILQILGLNAAFLIPIVLIVWRIFKKFK</sequence>
<protein>
    <submittedName>
        <fullName evidence="2">Uncharacterized protein</fullName>
    </submittedName>
</protein>
<keyword evidence="1" id="KW-1133">Transmembrane helix</keyword>
<evidence type="ECO:0000313" key="3">
    <source>
        <dbReference type="Proteomes" id="UP000186851"/>
    </source>
</evidence>
<feature type="transmembrane region" description="Helical" evidence="1">
    <location>
        <begin position="529"/>
        <end position="554"/>
    </location>
</feature>
<evidence type="ECO:0000256" key="1">
    <source>
        <dbReference type="SAM" id="Phobius"/>
    </source>
</evidence>
<dbReference type="EMBL" id="CP091871">
    <property type="protein sequence ID" value="WEU40434.1"/>
    <property type="molecule type" value="Genomic_DNA"/>
</dbReference>
<feature type="transmembrane region" description="Helical" evidence="1">
    <location>
        <begin position="493"/>
        <end position="517"/>
    </location>
</feature>
<dbReference type="AlphaFoldDB" id="A0AAF0IBI9"/>
<proteinExistence type="predicted"/>
<reference evidence="2" key="2">
    <citation type="journal article" date="2022" name="Nat. Microbiol.">
        <title>A closed Candidatus Odinarchaeum chromosome exposes Asgard archaeal viruses.</title>
        <authorList>
            <person name="Tamarit D."/>
            <person name="Caceres E.F."/>
            <person name="Krupovic M."/>
            <person name="Nijland R."/>
            <person name="Eme L."/>
            <person name="Robinson N.P."/>
            <person name="Ettema T.J.G."/>
        </authorList>
    </citation>
    <scope>NUCLEOTIDE SEQUENCE</scope>
    <source>
        <strain evidence="2">LCB_4</strain>
    </source>
</reference>
<gene>
    <name evidence="2" type="ORF">OdinLCB4_000430</name>
</gene>
<feature type="transmembrane region" description="Helical" evidence="1">
    <location>
        <begin position="170"/>
        <end position="191"/>
    </location>
</feature>
<accession>A0AAF0IBI9</accession>
<dbReference type="Proteomes" id="UP000186851">
    <property type="component" value="Chromosome"/>
</dbReference>
<keyword evidence="1" id="KW-0472">Membrane</keyword>
<organism evidence="2 3">
    <name type="scientific">Odinarchaeota yellowstonii (strain LCB_4)</name>
    <dbReference type="NCBI Taxonomy" id="1841599"/>
    <lineage>
        <taxon>Archaea</taxon>
        <taxon>Promethearchaeati</taxon>
        <taxon>Candidatus Odinarchaeota</taxon>
        <taxon>Candidatus Odinarchaeia</taxon>
        <taxon>Candidatus Odinarchaeales</taxon>
        <taxon>Candidatus Odinarchaeaceae</taxon>
        <taxon>Candidatus Odinarchaeum</taxon>
    </lineage>
</organism>
<reference evidence="2" key="1">
    <citation type="journal article" date="2017" name="Nature">
        <title>Asgard archaea illuminate the origin of eukaryotic cellular complexity.</title>
        <authorList>
            <person name="Zaremba-Niedzwiedzka K."/>
            <person name="Caceres E.F."/>
            <person name="Saw J.H."/>
            <person name="Backstrom D."/>
            <person name="Juzokaite L."/>
            <person name="Vancaester E."/>
            <person name="Seitz K.W."/>
            <person name="Anantharaman K."/>
            <person name="Starnawski P."/>
            <person name="Kjeldsen K.U."/>
            <person name="Scott M.B."/>
            <person name="Nunoura T."/>
            <person name="Banfield J.F."/>
            <person name="Schramm A."/>
            <person name="Baker B.J."/>
            <person name="Spang A."/>
            <person name="Ettema T.J.G."/>
        </authorList>
    </citation>
    <scope>NUCLEOTIDE SEQUENCE</scope>
    <source>
        <strain evidence="2">LCB_4</strain>
    </source>
</reference>
<name>A0AAF0IBI9_ODILC</name>
<evidence type="ECO:0000313" key="2">
    <source>
        <dbReference type="EMBL" id="WEU40434.1"/>
    </source>
</evidence>
<keyword evidence="1" id="KW-0812">Transmembrane</keyword>